<evidence type="ECO:0000256" key="1">
    <source>
        <dbReference type="SAM" id="MobiDB-lite"/>
    </source>
</evidence>
<name>A0A8I6XK92_HORVV</name>
<evidence type="ECO:0000313" key="4">
    <source>
        <dbReference type="Proteomes" id="UP000011116"/>
    </source>
</evidence>
<feature type="compositionally biased region" description="Pro residues" evidence="1">
    <location>
        <begin position="20"/>
        <end position="30"/>
    </location>
</feature>
<evidence type="ECO:0000313" key="3">
    <source>
        <dbReference type="EnsemblPlants" id="HORVU.MOREX.r3.4HG0402960.1"/>
    </source>
</evidence>
<reference evidence="3" key="2">
    <citation type="submission" date="2020-10" db="EMBL/GenBank/DDBJ databases">
        <authorList>
            <person name="Scholz U."/>
            <person name="Mascher M."/>
            <person name="Fiebig A."/>
        </authorList>
    </citation>
    <scope>NUCLEOTIDE SEQUENCE [LARGE SCALE GENOMIC DNA]</scope>
    <source>
        <strain evidence="3">cv. Morex</strain>
    </source>
</reference>
<proteinExistence type="predicted"/>
<dbReference type="InterPro" id="IPR036047">
    <property type="entry name" value="F-box-like_dom_sf"/>
</dbReference>
<dbReference type="Pfam" id="PF23635">
    <property type="entry name" value="Beta-prop_AT5G49610-like"/>
    <property type="match status" value="1"/>
</dbReference>
<dbReference type="AlphaFoldDB" id="A0A8I6XK92"/>
<dbReference type="PANTHER" id="PTHR32133:SF273">
    <property type="entry name" value="F-BOX DOMAIN-CONTAINING PROTEIN"/>
    <property type="match status" value="1"/>
</dbReference>
<protein>
    <recommendedName>
        <fullName evidence="2">F-box protein AT5G49610-like beta-propeller domain-containing protein</fullName>
    </recommendedName>
</protein>
<dbReference type="EnsemblPlants" id="HORVU.MOREX.r3.4HG0402960.1">
    <property type="protein sequence ID" value="HORVU.MOREX.r3.4HG0402960.1"/>
    <property type="gene ID" value="HORVU.MOREX.r3.4HG0402960"/>
</dbReference>
<dbReference type="Gramene" id="HORVU.MOREX.r2.4HG0335430.1">
    <property type="protein sequence ID" value="HORVU.MOREX.r2.4HG0335430.1"/>
    <property type="gene ID" value="HORVU.MOREX.r2.4HG0335430"/>
</dbReference>
<accession>A0A8I6XK92</accession>
<feature type="domain" description="F-box protein AT5G49610-like beta-propeller" evidence="2">
    <location>
        <begin position="211"/>
        <end position="397"/>
    </location>
</feature>
<gene>
    <name evidence="3" type="primary">LOC123447057</name>
</gene>
<feature type="compositionally biased region" description="Pro residues" evidence="1">
    <location>
        <begin position="1"/>
        <end position="12"/>
    </location>
</feature>
<evidence type="ECO:0000259" key="2">
    <source>
        <dbReference type="Pfam" id="PF23635"/>
    </source>
</evidence>
<organism evidence="3 4">
    <name type="scientific">Hordeum vulgare subsp. vulgare</name>
    <name type="common">Domesticated barley</name>
    <dbReference type="NCBI Taxonomy" id="112509"/>
    <lineage>
        <taxon>Eukaryota</taxon>
        <taxon>Viridiplantae</taxon>
        <taxon>Streptophyta</taxon>
        <taxon>Embryophyta</taxon>
        <taxon>Tracheophyta</taxon>
        <taxon>Spermatophyta</taxon>
        <taxon>Magnoliopsida</taxon>
        <taxon>Liliopsida</taxon>
        <taxon>Poales</taxon>
        <taxon>Poaceae</taxon>
        <taxon>BOP clade</taxon>
        <taxon>Pooideae</taxon>
        <taxon>Triticodae</taxon>
        <taxon>Triticeae</taxon>
        <taxon>Hordeinae</taxon>
        <taxon>Hordeum</taxon>
    </lineage>
</organism>
<dbReference type="Proteomes" id="UP000011116">
    <property type="component" value="Chromosome 4H"/>
</dbReference>
<dbReference type="SUPFAM" id="SSF81383">
    <property type="entry name" value="F-box domain"/>
    <property type="match status" value="1"/>
</dbReference>
<keyword evidence="4" id="KW-1185">Reference proteome</keyword>
<dbReference type="Gramene" id="HORVU.MOREX.r3.4HG0402960.1">
    <property type="protein sequence ID" value="HORVU.MOREX.r3.4HG0402960.1"/>
    <property type="gene ID" value="HORVU.MOREX.r3.4HG0402960"/>
</dbReference>
<reference evidence="4" key="1">
    <citation type="journal article" date="2012" name="Nature">
        <title>A physical, genetic and functional sequence assembly of the barley genome.</title>
        <authorList>
            <consortium name="The International Barley Genome Sequencing Consortium"/>
            <person name="Mayer K.F."/>
            <person name="Waugh R."/>
            <person name="Brown J.W."/>
            <person name="Schulman A."/>
            <person name="Langridge P."/>
            <person name="Platzer M."/>
            <person name="Fincher G.B."/>
            <person name="Muehlbauer G.J."/>
            <person name="Sato K."/>
            <person name="Close T.J."/>
            <person name="Wise R.P."/>
            <person name="Stein N."/>
        </authorList>
    </citation>
    <scope>NUCLEOTIDE SEQUENCE [LARGE SCALE GENOMIC DNA]</scope>
    <source>
        <strain evidence="4">cv. Morex</strain>
    </source>
</reference>
<feature type="region of interest" description="Disordered" evidence="1">
    <location>
        <begin position="1"/>
        <end position="31"/>
    </location>
</feature>
<dbReference type="PANTHER" id="PTHR32133">
    <property type="entry name" value="OS07G0120400 PROTEIN"/>
    <property type="match status" value="1"/>
</dbReference>
<sequence length="424" mass="47815">MRPQIPPPPTPKSLPMATRSPPPQRRPTSPPALIDDLMREIFLRVRGDDPASLVRSAACCWSWHRMLSHPDFAVDYRKFHGAAPMLGFLYNETHLTNHSTSYGQLRWYSSHFVSTATFRPPACRDRRKWRVLDSRHGLVLFDTPTRGEDFVVYDLVTGEHWEIRADPSCHYFMWWPDHDDDLHDCLRCNATVLCAKDRCDHLDCRGGPFRVAFVGCDYRRDAAHAAVYSSEACEWTAVTSVEHEHYIHYRGHRAVVGDKIYVPCMESDSLIVYNMGEQELSVINPPFVVHQITLMGVEDGMLLFASVVKPTLLLWSMEAGPGGAARWARHRVIELESLLPTSVPALLDNSSMRLVGFAEGLGVIFLSTKAGLYTIELSSRQSKRVHESQCMEKVMPYTSFYTGEWGPLLSSHEASPAVGGGTVI</sequence>
<reference evidence="3" key="3">
    <citation type="submission" date="2022-01" db="UniProtKB">
        <authorList>
            <consortium name="EnsemblPlants"/>
        </authorList>
    </citation>
    <scope>IDENTIFICATION</scope>
    <source>
        <strain evidence="3">subsp. vulgare</strain>
    </source>
</reference>
<dbReference type="InterPro" id="IPR056594">
    <property type="entry name" value="AT5G49610-like_b-prop"/>
</dbReference>